<dbReference type="GO" id="GO:0000226">
    <property type="term" value="P:microtubule cytoskeleton organization"/>
    <property type="evidence" value="ECO:0007669"/>
    <property type="project" value="TreeGrafter"/>
</dbReference>
<gene>
    <name evidence="2" type="ORF">ZIOFF_056358</name>
</gene>
<evidence type="ECO:0000313" key="2">
    <source>
        <dbReference type="EMBL" id="KAG6487757.1"/>
    </source>
</evidence>
<proteinExistence type="predicted"/>
<dbReference type="InterPro" id="IPR011989">
    <property type="entry name" value="ARM-like"/>
</dbReference>
<reference evidence="2 3" key="1">
    <citation type="submission" date="2020-08" db="EMBL/GenBank/DDBJ databases">
        <title>Plant Genome Project.</title>
        <authorList>
            <person name="Zhang R.-G."/>
        </authorList>
    </citation>
    <scope>NUCLEOTIDE SEQUENCE [LARGE SCALE GENOMIC DNA]</scope>
    <source>
        <tissue evidence="2">Rhizome</tissue>
    </source>
</reference>
<accession>A0A8J5KFC4</accession>
<feature type="domain" description="CLASP N-terminal" evidence="1">
    <location>
        <begin position="140"/>
        <end position="313"/>
    </location>
</feature>
<dbReference type="AlphaFoldDB" id="A0A8J5KFC4"/>
<dbReference type="GO" id="GO:0005881">
    <property type="term" value="C:cytoplasmic microtubule"/>
    <property type="evidence" value="ECO:0007669"/>
    <property type="project" value="TreeGrafter"/>
</dbReference>
<dbReference type="PANTHER" id="PTHR21567">
    <property type="entry name" value="CLASP"/>
    <property type="match status" value="1"/>
</dbReference>
<comment type="caution">
    <text evidence="2">The sequence shown here is derived from an EMBL/GenBank/DDBJ whole genome shotgun (WGS) entry which is preliminary data.</text>
</comment>
<name>A0A8J5KFC4_ZINOF</name>
<dbReference type="SUPFAM" id="SSF48371">
    <property type="entry name" value="ARM repeat"/>
    <property type="match status" value="1"/>
</dbReference>
<protein>
    <recommendedName>
        <fullName evidence="1">CLASP N-terminal domain-containing protein</fullName>
    </recommendedName>
</protein>
<dbReference type="InterPro" id="IPR024395">
    <property type="entry name" value="CLASP_N_dom"/>
</dbReference>
<dbReference type="Gene3D" id="1.25.10.10">
    <property type="entry name" value="Leucine-rich Repeat Variant"/>
    <property type="match status" value="1"/>
</dbReference>
<evidence type="ECO:0000259" key="1">
    <source>
        <dbReference type="Pfam" id="PF12348"/>
    </source>
</evidence>
<sequence>MPLRPLDNALPSAEQPKKVAKVAASPSLSAKKAAAALAAASRVNDENTPNPPPPEQSVEYVPSEDLAALMDPGSKIVVLLDELSSKDWIRGCEALNDLRRMALHHSSLLLPIFWKCGKACKIDHSAKENWVMIIASLLMIRGNATTIIVKAMKSPRSALCKTSIMASADIFQSFGALLLSSTEDNAFDQLLLQLLLKASQDKKFVCEEAEKALVKMAMCMPPLPLLKKLQSCVNHANLRVRAKAAISMSKCISKMDIEVMTEFGIATLLRVAAELLNDRLPEAREAARSIIITLHGEFSKNNNNLKDDKESSASESWQDFCFVNLPPIAAQSVAKIISL</sequence>
<dbReference type="EMBL" id="JACMSC010000015">
    <property type="protein sequence ID" value="KAG6487757.1"/>
    <property type="molecule type" value="Genomic_DNA"/>
</dbReference>
<keyword evidence="3" id="KW-1185">Reference proteome</keyword>
<dbReference type="Pfam" id="PF12348">
    <property type="entry name" value="CLASP_N"/>
    <property type="match status" value="1"/>
</dbReference>
<dbReference type="Proteomes" id="UP000734854">
    <property type="component" value="Unassembled WGS sequence"/>
</dbReference>
<dbReference type="PANTHER" id="PTHR21567:SF65">
    <property type="entry name" value="ARM REPEAT SUPERFAMILY PROTEIN"/>
    <property type="match status" value="1"/>
</dbReference>
<organism evidence="2 3">
    <name type="scientific">Zingiber officinale</name>
    <name type="common">Ginger</name>
    <name type="synonym">Amomum zingiber</name>
    <dbReference type="NCBI Taxonomy" id="94328"/>
    <lineage>
        <taxon>Eukaryota</taxon>
        <taxon>Viridiplantae</taxon>
        <taxon>Streptophyta</taxon>
        <taxon>Embryophyta</taxon>
        <taxon>Tracheophyta</taxon>
        <taxon>Spermatophyta</taxon>
        <taxon>Magnoliopsida</taxon>
        <taxon>Liliopsida</taxon>
        <taxon>Zingiberales</taxon>
        <taxon>Zingiberaceae</taxon>
        <taxon>Zingiber</taxon>
    </lineage>
</organism>
<dbReference type="InterPro" id="IPR016024">
    <property type="entry name" value="ARM-type_fold"/>
</dbReference>
<dbReference type="GO" id="GO:0008017">
    <property type="term" value="F:microtubule binding"/>
    <property type="evidence" value="ECO:0007669"/>
    <property type="project" value="TreeGrafter"/>
</dbReference>
<evidence type="ECO:0000313" key="3">
    <source>
        <dbReference type="Proteomes" id="UP000734854"/>
    </source>
</evidence>